<dbReference type="PANTHER" id="PTHR23074">
    <property type="entry name" value="AAA DOMAIN-CONTAINING"/>
    <property type="match status" value="1"/>
</dbReference>
<dbReference type="GO" id="GO:0005874">
    <property type="term" value="C:microtubule"/>
    <property type="evidence" value="ECO:0007669"/>
    <property type="project" value="UniProtKB-KW"/>
</dbReference>
<dbReference type="EMBL" id="GEZM01008438">
    <property type="protein sequence ID" value="JAV94784.1"/>
    <property type="molecule type" value="Transcribed_RNA"/>
</dbReference>
<dbReference type="InterPro" id="IPR003960">
    <property type="entry name" value="ATPase_AAA_CS"/>
</dbReference>
<accession>A0A1Y1NA29</accession>
<name>A0A1Y1NA29_PHOPY</name>
<keyword evidence="7" id="KW-0413">Isomerase</keyword>
<reference evidence="10" key="1">
    <citation type="journal article" date="2016" name="Sci. Rep.">
        <title>Molecular characterization of firefly nuptial gifts: a multi-omics approach sheds light on postcopulatory sexual selection.</title>
        <authorList>
            <person name="Al-Wathiqui N."/>
            <person name="Fallon T.R."/>
            <person name="South A."/>
            <person name="Weng J.K."/>
            <person name="Lewis S.M."/>
        </authorList>
    </citation>
    <scope>NUCLEOTIDE SEQUENCE</scope>
</reference>
<dbReference type="InterPro" id="IPR041569">
    <property type="entry name" value="AAA_lid_3"/>
</dbReference>
<comment type="subcellular location">
    <subcellularLocation>
        <location evidence="1">Cytoplasm</location>
        <location evidence="1">Cytoskeleton</location>
        <location evidence="1">Spindle pole</location>
    </subcellularLocation>
</comment>
<keyword evidence="5 8" id="KW-0067">ATP-binding</keyword>
<dbReference type="InterPro" id="IPR027417">
    <property type="entry name" value="P-loop_NTPase"/>
</dbReference>
<evidence type="ECO:0000256" key="1">
    <source>
        <dbReference type="ARBA" id="ARBA00004647"/>
    </source>
</evidence>
<dbReference type="SUPFAM" id="SSF52540">
    <property type="entry name" value="P-loop containing nucleoside triphosphate hydrolases"/>
    <property type="match status" value="1"/>
</dbReference>
<sequence>MCEFEGYSSEWREMADVVLKEVVPSSLGVTWSDCVGLEQCVQLLKEAVIFPLWHPGLFTGLIAPWRGVLLYGPPGTGKTLLSKAVACESKMMFFNVTSSAFIHKWRGDSEKMLKVLFDVAKLHAPSTIFVDELDALTATCDFQHDASRRFRSELLVQLDGVLSDSGQVFILATTNRPWDLDSAILRRFEKRVLVDLPAKEARSEIFKYYFSNNGDRFTEPELKEMAERSADYSGSDIKVACREACMAKLREKIAAKGTRIDKLKVNSPGVEDVIRALTKVRPVTDSSAQEKYKKWRDNFGSY</sequence>
<keyword evidence="3" id="KW-0493">Microtubule</keyword>
<evidence type="ECO:0000313" key="10">
    <source>
        <dbReference type="EMBL" id="JAV94784.1"/>
    </source>
</evidence>
<keyword evidence="2" id="KW-0963">Cytoplasm</keyword>
<dbReference type="GO" id="GO:0016853">
    <property type="term" value="F:isomerase activity"/>
    <property type="evidence" value="ECO:0007669"/>
    <property type="project" value="UniProtKB-KW"/>
</dbReference>
<dbReference type="Pfam" id="PF17862">
    <property type="entry name" value="AAA_lid_3"/>
    <property type="match status" value="1"/>
</dbReference>
<evidence type="ECO:0000256" key="7">
    <source>
        <dbReference type="ARBA" id="ARBA00023235"/>
    </source>
</evidence>
<dbReference type="PANTHER" id="PTHR23074:SF78">
    <property type="entry name" value="KATANIN P60 ATPASE-CONTAINING SUBUNIT A-LIKE 2"/>
    <property type="match status" value="1"/>
</dbReference>
<dbReference type="FunFam" id="3.40.50.300:FF:002588">
    <property type="entry name" value="ATPase, AAA family"/>
    <property type="match status" value="1"/>
</dbReference>
<evidence type="ECO:0000256" key="6">
    <source>
        <dbReference type="ARBA" id="ARBA00023212"/>
    </source>
</evidence>
<evidence type="ECO:0000256" key="3">
    <source>
        <dbReference type="ARBA" id="ARBA00022701"/>
    </source>
</evidence>
<dbReference type="Gene3D" id="3.40.50.300">
    <property type="entry name" value="P-loop containing nucleotide triphosphate hydrolases"/>
    <property type="match status" value="1"/>
</dbReference>
<organism evidence="10">
    <name type="scientific">Photinus pyralis</name>
    <name type="common">Common eastern firefly</name>
    <name type="synonym">Lampyris pyralis</name>
    <dbReference type="NCBI Taxonomy" id="7054"/>
    <lineage>
        <taxon>Eukaryota</taxon>
        <taxon>Metazoa</taxon>
        <taxon>Ecdysozoa</taxon>
        <taxon>Arthropoda</taxon>
        <taxon>Hexapoda</taxon>
        <taxon>Insecta</taxon>
        <taxon>Pterygota</taxon>
        <taxon>Neoptera</taxon>
        <taxon>Endopterygota</taxon>
        <taxon>Coleoptera</taxon>
        <taxon>Polyphaga</taxon>
        <taxon>Elateriformia</taxon>
        <taxon>Elateroidea</taxon>
        <taxon>Lampyridae</taxon>
        <taxon>Lampyrinae</taxon>
        <taxon>Photinus</taxon>
    </lineage>
</organism>
<evidence type="ECO:0000256" key="8">
    <source>
        <dbReference type="RuleBase" id="RU003651"/>
    </source>
</evidence>
<feature type="domain" description="AAA+ ATPase" evidence="9">
    <location>
        <begin position="64"/>
        <end position="198"/>
    </location>
</feature>
<dbReference type="Pfam" id="PF00004">
    <property type="entry name" value="AAA"/>
    <property type="match status" value="1"/>
</dbReference>
<dbReference type="GO" id="GO:0000922">
    <property type="term" value="C:spindle pole"/>
    <property type="evidence" value="ECO:0007669"/>
    <property type="project" value="UniProtKB-SubCell"/>
</dbReference>
<dbReference type="InterPro" id="IPR050304">
    <property type="entry name" value="MT-severing_AAA_ATPase"/>
</dbReference>
<keyword evidence="4 8" id="KW-0547">Nucleotide-binding</keyword>
<evidence type="ECO:0000256" key="4">
    <source>
        <dbReference type="ARBA" id="ARBA00022741"/>
    </source>
</evidence>
<protein>
    <recommendedName>
        <fullName evidence="9">AAA+ ATPase domain-containing protein</fullName>
    </recommendedName>
</protein>
<dbReference type="InterPro" id="IPR003593">
    <property type="entry name" value="AAA+_ATPase"/>
</dbReference>
<comment type="similarity">
    <text evidence="8">Belongs to the AAA ATPase family.</text>
</comment>
<dbReference type="GO" id="GO:0016887">
    <property type="term" value="F:ATP hydrolysis activity"/>
    <property type="evidence" value="ECO:0007669"/>
    <property type="project" value="InterPro"/>
</dbReference>
<dbReference type="InterPro" id="IPR003959">
    <property type="entry name" value="ATPase_AAA_core"/>
</dbReference>
<evidence type="ECO:0000259" key="9">
    <source>
        <dbReference type="SMART" id="SM00382"/>
    </source>
</evidence>
<dbReference type="Gene3D" id="1.10.8.60">
    <property type="match status" value="1"/>
</dbReference>
<dbReference type="AlphaFoldDB" id="A0A1Y1NA29"/>
<proteinExistence type="inferred from homology"/>
<evidence type="ECO:0000256" key="2">
    <source>
        <dbReference type="ARBA" id="ARBA00022490"/>
    </source>
</evidence>
<evidence type="ECO:0000256" key="5">
    <source>
        <dbReference type="ARBA" id="ARBA00022840"/>
    </source>
</evidence>
<dbReference type="SMART" id="SM00382">
    <property type="entry name" value="AAA"/>
    <property type="match status" value="1"/>
</dbReference>
<dbReference type="GO" id="GO:0005524">
    <property type="term" value="F:ATP binding"/>
    <property type="evidence" value="ECO:0007669"/>
    <property type="project" value="UniProtKB-KW"/>
</dbReference>
<keyword evidence="6" id="KW-0206">Cytoskeleton</keyword>
<dbReference type="PROSITE" id="PS00674">
    <property type="entry name" value="AAA"/>
    <property type="match status" value="1"/>
</dbReference>